<dbReference type="Gene3D" id="2.10.110.30">
    <property type="match status" value="1"/>
</dbReference>
<dbReference type="InterPro" id="IPR003126">
    <property type="entry name" value="Znf_UBR"/>
</dbReference>
<dbReference type="EMBL" id="HBIO01017000">
    <property type="protein sequence ID" value="CAE0468221.1"/>
    <property type="molecule type" value="Transcribed_RNA"/>
</dbReference>
<dbReference type="InterPro" id="IPR055194">
    <property type="entry name" value="UBR1-like_WH"/>
</dbReference>
<feature type="region of interest" description="Disordered" evidence="11">
    <location>
        <begin position="2721"/>
        <end position="2747"/>
    </location>
</feature>
<feature type="region of interest" description="Disordered" evidence="11">
    <location>
        <begin position="443"/>
        <end position="463"/>
    </location>
</feature>
<feature type="region of interest" description="Disordered" evidence="11">
    <location>
        <begin position="2759"/>
        <end position="2813"/>
    </location>
</feature>
<dbReference type="PANTHER" id="PTHR21497">
    <property type="entry name" value="UBIQUITIN LIGASE E3 ALPHA-RELATED"/>
    <property type="match status" value="1"/>
</dbReference>
<keyword evidence="4 10" id="KW-0479">Metal-binding</keyword>
<evidence type="ECO:0000256" key="5">
    <source>
        <dbReference type="ARBA" id="ARBA00022771"/>
    </source>
</evidence>
<dbReference type="FunFam" id="2.10.110.30:FF:000002">
    <property type="entry name" value="Putative e3 ubiquitin-protein ligase ubr3"/>
    <property type="match status" value="1"/>
</dbReference>
<name>A0A6S8VUG7_9STRA</name>
<dbReference type="Pfam" id="PF02207">
    <property type="entry name" value="zf-UBR"/>
    <property type="match status" value="1"/>
</dbReference>
<evidence type="ECO:0000256" key="2">
    <source>
        <dbReference type="ARBA" id="ARBA00004906"/>
    </source>
</evidence>
<evidence type="ECO:0000313" key="14">
    <source>
        <dbReference type="EMBL" id="CAE0468222.1"/>
    </source>
</evidence>
<organism evidence="13">
    <name type="scientific">Chaetoceros debilis</name>
    <dbReference type="NCBI Taxonomy" id="122233"/>
    <lineage>
        <taxon>Eukaryota</taxon>
        <taxon>Sar</taxon>
        <taxon>Stramenopiles</taxon>
        <taxon>Ochrophyta</taxon>
        <taxon>Bacillariophyta</taxon>
        <taxon>Coscinodiscophyceae</taxon>
        <taxon>Chaetocerotophycidae</taxon>
        <taxon>Chaetocerotales</taxon>
        <taxon>Chaetocerotaceae</taxon>
        <taxon>Chaetoceros</taxon>
    </lineage>
</organism>
<feature type="compositionally biased region" description="Acidic residues" evidence="11">
    <location>
        <begin position="2762"/>
        <end position="2785"/>
    </location>
</feature>
<feature type="region of interest" description="Disordered" evidence="11">
    <location>
        <begin position="162"/>
        <end position="183"/>
    </location>
</feature>
<evidence type="ECO:0000256" key="9">
    <source>
        <dbReference type="PROSITE-ProRule" id="PRU00508"/>
    </source>
</evidence>
<dbReference type="Pfam" id="PF18995">
    <property type="entry name" value="PRT6_C"/>
    <property type="match status" value="1"/>
</dbReference>
<comment type="pathway">
    <text evidence="2 10">Protein modification; protein ubiquitination.</text>
</comment>
<proteinExistence type="inferred from homology"/>
<dbReference type="GO" id="GO:0005737">
    <property type="term" value="C:cytoplasm"/>
    <property type="evidence" value="ECO:0007669"/>
    <property type="project" value="TreeGrafter"/>
</dbReference>
<dbReference type="PROSITE" id="PS51157">
    <property type="entry name" value="ZF_UBR"/>
    <property type="match status" value="1"/>
</dbReference>
<dbReference type="InterPro" id="IPR044046">
    <property type="entry name" value="E3_ligase_UBR-like_C"/>
</dbReference>
<dbReference type="GO" id="GO:0000151">
    <property type="term" value="C:ubiquitin ligase complex"/>
    <property type="evidence" value="ECO:0007669"/>
    <property type="project" value="TreeGrafter"/>
</dbReference>
<evidence type="ECO:0000256" key="1">
    <source>
        <dbReference type="ARBA" id="ARBA00000900"/>
    </source>
</evidence>
<evidence type="ECO:0000256" key="10">
    <source>
        <dbReference type="RuleBase" id="RU366018"/>
    </source>
</evidence>
<evidence type="ECO:0000313" key="13">
    <source>
        <dbReference type="EMBL" id="CAE0468221.1"/>
    </source>
</evidence>
<dbReference type="Pfam" id="PF22960">
    <property type="entry name" value="WHD_UBR1"/>
    <property type="match status" value="1"/>
</dbReference>
<sequence length="3047" mass="337347">MNTKKSPRNASPLKSSHHSAAFPLPVYLDFVPGGADYGCKDSTDSQTRNWHLLNHVAPESLVKRSFAADETLHKYAIRYHAHTNAMEKNPKSDTSNDIPRRLPSLSVLAEAVFAPLTGVHSASVRKWADAMVLAYLTDTLDESEDSVFRKSDDDLISDFESTIKSIPHPSPSKNTSPQSPRQNDLVNTLKSMHNVYIQKSRVGGVGVSPAVCLPVRPCGYVFRRGDIAWNCRTCQYDSTCVLCDACFHASDHEGHEVYFHRTSPGGCCDCGDSEAWRIEGCCPLHRPKENTSSEEMDLGKDENNNESSNMALDADSLEAFKASLRGRADGEQCVTEMFPPKFSAALGVVIGAAVQTVVQAVDGASIGADPVQWTRRWADQIRRIHDGCSVDEEYILETSQFCSKTISDATKLPFPLQYHLHLRLHNDDVHTYDEVIDALHTRNRGFRPRPEEKPDSEVDTSQGLVHGSEEATELTQHVDQDGQVVVRKYTTMEGAKAGFERLKLQGLHCSVVSTPQTQLELRAKTLLTWLSDIASSHPAASALVVHALVDITEGDDKFGNTLVWNKSKMIPSWSFSAGYLSSARVSIKEEEEPEEQTSVPGWRRRMNVFPPNLASSFLSREESSHLHKLGFSPPNDFSSPSKGVDLEFYSRVPYTLQSERYRKSPHSLWGVMPSPFAAPKKYSHPVLLRDSSMVGSSYHLVDRLIVLDTDLRKQQEADMLTTHRFTHQIVGLHIISGVGLVDLDDDKDGGSAMKPTAEDWRQLLSISSYRAPISPLLIMLLLDPYPTKQLRGSVHQLFLSLLTDSRLRTRFAASLGGIAYRSLTTLFCAGVGTEADTPLNFTVQIFTAGSIVRALCSLEGTQKLLSSDGKEEIDDSEGARGVFCLPLAHNIARCIHTNLLGACKEVQMVLKNTAAGKKSNDGGIFDHQSRNKLLPALVYQQGEQPLSTLLPTAPDDGFLDCRSTKHKRLPHLLRDLEYVLETPGTAMRLLLPDETENSHNAINFSTVWCRLLRLAQGMDPQKRKKSGGHVEYEQLRWLEAFSLSLHFAGARDKLAESLPNAAPNGDAPTLEMTRGAMGNIFRSLLKEIKWWLYKEGVLETGLPKTVKDTDTDKMEALQRSTLHVSTSLLGVPSIPSEEGGKTPALSCATQTKMTENHLEIIESAIRIEQSQHRLSGSGRGTIMGDWLRVPHSPHAGDCLSFHLPLHRSMARNIRAMCSYIVPENVRDLEPTSWWRLPVLDDDAIVRGNVGDTLDHPLCALLRPTLRSSNCRITWSAGPECNSEEAQRRRSRSRAISSAIASAKVVHSLCDHPLRCLAAAEQISRHLWARNGTSAAGMALNYGTTPLCRSFRDLDLAMVQLSASGFSIGLGARRVFSLLLSRFDLDSFLCDIEKRSGNRSPTNSSKGNIEWVMPRRLQDPEHAQVLMEAFFSTICVLVTELPAPPPSSVADTVGLASNVRRELLHVLAANSLSYSKAMDAASVAVMRRDENSSTLDGEASSFRTIFGSVLKEISQQKSQGSRAPIYELRSGVSDEYDPTFFHLKRSDHQQAMDNIARLRKLKCSPNQKQRTGNCLPLVSSPPAAHPRFMPCRMILHLPAIDASIRRALMFALFGGDWMPPSDLTQDEDAVLLFPSFSSDISTNEGHMMRSAARRKARAEKNEQAPFSEKTVRDSSVSFLEVLQLLTLQVHTLEECAYLHKSHPNLDYENKSLSASLSINSYLGRLVHVPSTLIDIWAFRCHPDGPLQSKGSGLNKASILGLLITLYEHRSDHIVSAKGESGNVDDDHGGARYLGADGLKWLLRFISALVDGARSVSLASQSATEAKPILDGNDSSSSTGKNTYWTIDDHLRSTIRGMLQGLTGLWPSKESAADQNGKDKNSEKSREARKAAQKRIMERMRKQQASFAASMATDEKEGFGSANAIDEEADLCIICRCDDEDGENNGPLGYLGHVQRSRALQLRCHREHLDKKDKVTMAYRVVGDKGCQIRKSESLESAPVACIPIGSIVEAMNPVVSSNYDLQSRRIFVRHHSRRNGNIIEGWASIQSATTGYVILSPLSNLCYTNSRWGATRPFIRQCGHAAHLGCVETHVASIHQKSQTETPYDGRFAADIEDGEFLCPLCKQLCNVVVPAEGHISSKKEVGEVQTSITPKVKPTLFQQLDNLNSAMVTISPKKQATKEVKRAVKQYGNYLEHSMQVFSWDPRQTRTRKVPREWHNSLRNWDFREADDPSTNEDRRDENCISDILRLLRQQHIAWAVAGHTAASSEASHRAIHKSGFEPTTSDPWDDFGTSSRDSHSMVLELRRTLTAASSLQTILCAEMNDKLEKGDCKPASSNKSVVGFLLGNILKGSCWTHSPVGVKIQAEWNVLNALISSFPCHLAKDETLALRHEARATAAQIWAVKGVSAEKVLNRNERIYEDALPPPPLSIKRAQARENLQGSWGTMHPSCAMEAEIQAFRPAVANGVLYMPLLSWDLTTFAGALFSSLLASDNVRYLDITTSAHLLLVARMIQVLVTLTDLESISDASPSFEAVIDLSKEGRSVAKLSNYCNTLLTPNSKPCSFDDDKCSKLLGHLSNSILPFARALVLILRATTSILRQRYGKFEGPLDDFLESDEAMYIEDGIYFLQNLGCPLPSDIVSSLTDNSIKNWPELVKSWIQALVCLDSYHGSRGDHIALDRSKEQWIPTITKRDQQIGDVQMEREKSVNIDGRQEQSEVEMQISNDNPEEYSHVESMDEDDASDNSDENDISIQFRGFNGIDSALDVDNEDSDDEEMEDVDGDGDFDDLFGLPSLPSQPSQGTMYDVSDESDSSLYSWDDKEEPNAIDDMFAHVSTSAIIPYQPSFLGEKEPGPGPRGSRFDNQTASKLMRDLSHLGLIHNPVSTTQGSGLIRLPRSFVELYSLINKVKGSGRCTSAEDQDDISSGETAVCLVTGAIIRAGTSRRAYRSRNRAPGACTLHSRKIGSGTGIFFLLQKCTVLLVHNKKSSYSASIYVDENGEEDPGLSRGRPLLLKEERYEALAALWRQHGIPGEVAQIRSTSDRVIRDNWY</sequence>
<keyword evidence="6 10" id="KW-0833">Ubl conjugation pathway</keyword>
<evidence type="ECO:0000259" key="12">
    <source>
        <dbReference type="PROSITE" id="PS51157"/>
    </source>
</evidence>
<evidence type="ECO:0000256" key="4">
    <source>
        <dbReference type="ARBA" id="ARBA00022723"/>
    </source>
</evidence>
<keyword evidence="5 10" id="KW-0863">Zinc-finger</keyword>
<keyword evidence="3 10" id="KW-0808">Transferase</keyword>
<evidence type="ECO:0000256" key="3">
    <source>
        <dbReference type="ARBA" id="ARBA00022679"/>
    </source>
</evidence>
<accession>A0A6S8VUG7</accession>
<feature type="region of interest" description="Disordered" evidence="11">
    <location>
        <begin position="1819"/>
        <end position="1840"/>
    </location>
</feature>
<protein>
    <recommendedName>
        <fullName evidence="10">E3 ubiquitin-protein ligase</fullName>
        <ecNumber evidence="10">2.3.2.27</ecNumber>
    </recommendedName>
</protein>
<dbReference type="UniPathway" id="UPA00143"/>
<dbReference type="SMART" id="SM00396">
    <property type="entry name" value="ZnF_UBR1"/>
    <property type="match status" value="1"/>
</dbReference>
<dbReference type="GO" id="GO:0016567">
    <property type="term" value="P:protein ubiquitination"/>
    <property type="evidence" value="ECO:0007669"/>
    <property type="project" value="UniProtKB-UniRule"/>
</dbReference>
<evidence type="ECO:0000256" key="8">
    <source>
        <dbReference type="ARBA" id="ARBA00046341"/>
    </source>
</evidence>
<feature type="compositionally biased region" description="Basic and acidic residues" evidence="11">
    <location>
        <begin position="1874"/>
        <end position="1890"/>
    </location>
</feature>
<evidence type="ECO:0000256" key="7">
    <source>
        <dbReference type="ARBA" id="ARBA00022833"/>
    </source>
</evidence>
<dbReference type="EMBL" id="HBIO01017001">
    <property type="protein sequence ID" value="CAE0468222.1"/>
    <property type="molecule type" value="Transcribed_RNA"/>
</dbReference>
<feature type="zinc finger region" description="UBR-type" evidence="9">
    <location>
        <begin position="216"/>
        <end position="287"/>
    </location>
</feature>
<feature type="domain" description="UBR-type" evidence="12">
    <location>
        <begin position="216"/>
        <end position="287"/>
    </location>
</feature>
<dbReference type="GO" id="GO:0061630">
    <property type="term" value="F:ubiquitin protein ligase activity"/>
    <property type="evidence" value="ECO:0007669"/>
    <property type="project" value="UniProtKB-UniRule"/>
</dbReference>
<evidence type="ECO:0000256" key="11">
    <source>
        <dbReference type="SAM" id="MobiDB-lite"/>
    </source>
</evidence>
<dbReference type="CDD" id="cd19673">
    <property type="entry name" value="UBR-box_UBR3"/>
    <property type="match status" value="1"/>
</dbReference>
<dbReference type="GO" id="GO:0008270">
    <property type="term" value="F:zinc ion binding"/>
    <property type="evidence" value="ECO:0007669"/>
    <property type="project" value="UniProtKB-UniRule"/>
</dbReference>
<evidence type="ECO:0000256" key="6">
    <source>
        <dbReference type="ARBA" id="ARBA00022786"/>
    </source>
</evidence>
<dbReference type="PANTHER" id="PTHR21497:SF24">
    <property type="entry name" value="E3 UBIQUITIN-PROTEIN LIGASE UBR1"/>
    <property type="match status" value="1"/>
</dbReference>
<feature type="compositionally biased region" description="Acidic residues" evidence="11">
    <location>
        <begin position="2734"/>
        <end position="2747"/>
    </location>
</feature>
<feature type="region of interest" description="Disordered" evidence="11">
    <location>
        <begin position="1865"/>
        <end position="1890"/>
    </location>
</feature>
<dbReference type="InterPro" id="IPR039164">
    <property type="entry name" value="UBR1-like"/>
</dbReference>
<comment type="function">
    <text evidence="10">Ubiquitin ligase protein which is a component of the N-end rule pathway. Recognizes and binds to proteins bearing specific N-terminal residues that are destabilizing according to the N-end rule, leading to their ubiquitination and subsequent degradation.</text>
</comment>
<reference evidence="13" key="1">
    <citation type="submission" date="2021-01" db="EMBL/GenBank/DDBJ databases">
        <authorList>
            <person name="Corre E."/>
            <person name="Pelletier E."/>
            <person name="Niang G."/>
            <person name="Scheremetjew M."/>
            <person name="Finn R."/>
            <person name="Kale V."/>
            <person name="Holt S."/>
            <person name="Cochrane G."/>
            <person name="Meng A."/>
            <person name="Brown T."/>
            <person name="Cohen L."/>
        </authorList>
    </citation>
    <scope>NUCLEOTIDE SEQUENCE</scope>
    <source>
        <strain evidence="13">MM31A-1</strain>
    </source>
</reference>
<comment type="similarity">
    <text evidence="8 10">Belongs to the E3 ubiquitin-protein ligase UBR1-like family.</text>
</comment>
<comment type="catalytic activity">
    <reaction evidence="1 10">
        <text>S-ubiquitinyl-[E2 ubiquitin-conjugating enzyme]-L-cysteine + [acceptor protein]-L-lysine = [E2 ubiquitin-conjugating enzyme]-L-cysteine + N(6)-ubiquitinyl-[acceptor protein]-L-lysine.</text>
        <dbReference type="EC" id="2.3.2.27"/>
    </reaction>
</comment>
<keyword evidence="7 10" id="KW-0862">Zinc</keyword>
<dbReference type="GO" id="GO:0071596">
    <property type="term" value="P:ubiquitin-dependent protein catabolic process via the N-end rule pathway"/>
    <property type="evidence" value="ECO:0007669"/>
    <property type="project" value="UniProtKB-UniRule"/>
</dbReference>
<feature type="compositionally biased region" description="Polar residues" evidence="11">
    <location>
        <begin position="171"/>
        <end position="183"/>
    </location>
</feature>
<feature type="compositionally biased region" description="Polar residues" evidence="11">
    <location>
        <begin position="1831"/>
        <end position="1840"/>
    </location>
</feature>
<dbReference type="EC" id="2.3.2.27" evidence="10"/>
<gene>
    <name evidence="13" type="ORF">CDEB00056_LOCUS13074</name>
    <name evidence="14" type="ORF">CDEB00056_LOCUS13075</name>
</gene>